<feature type="domain" description="XS" evidence="2">
    <location>
        <begin position="272"/>
        <end position="384"/>
    </location>
</feature>
<dbReference type="GO" id="GO:0051607">
    <property type="term" value="P:defense response to virus"/>
    <property type="evidence" value="ECO:0007669"/>
    <property type="project" value="InterPro"/>
</dbReference>
<dbReference type="InterPro" id="IPR005380">
    <property type="entry name" value="XS_domain"/>
</dbReference>
<gene>
    <name evidence="3" type="primary">SGS3</name>
</gene>
<reference evidence="3" key="1">
    <citation type="submission" date="2014-01" db="EMBL/GenBank/DDBJ databases">
        <title>Viral RNase3 co-localizes and interacts with Suppressor of Gene Silencing 3 in plant cells.</title>
        <authorList>
            <person name="Weinheimer I."/>
            <person name="Rajamaki M.-L."/>
            <person name="Valkonen J.P.T."/>
            <person name="Moser M."/>
        </authorList>
    </citation>
    <scope>NUCLEOTIDE SEQUENCE</scope>
</reference>
<accession>A0A0U1XXK9</accession>
<dbReference type="AlphaFoldDB" id="A0A0U1XXK9"/>
<feature type="compositionally biased region" description="Polar residues" evidence="1">
    <location>
        <begin position="1"/>
        <end position="18"/>
    </location>
</feature>
<dbReference type="Pfam" id="PF03468">
    <property type="entry name" value="XS"/>
    <property type="match status" value="1"/>
</dbReference>
<dbReference type="Gene3D" id="3.30.70.2890">
    <property type="entry name" value="XS domain"/>
    <property type="match status" value="1"/>
</dbReference>
<feature type="compositionally biased region" description="Polar residues" evidence="1">
    <location>
        <begin position="34"/>
        <end position="67"/>
    </location>
</feature>
<feature type="compositionally biased region" description="Acidic residues" evidence="1">
    <location>
        <begin position="136"/>
        <end position="149"/>
    </location>
</feature>
<evidence type="ECO:0000256" key="1">
    <source>
        <dbReference type="SAM" id="MobiDB-lite"/>
    </source>
</evidence>
<sequence length="563" mass="64498">MSSTKGGRQASGSSTYGSAQDDGWEVYGKKSKNKAGTSGVKQYAPQNSAAVSTGNAWGTSGNKAWNNGGSGRGSVRPSSGGRDNARFPPAIAPPLQHGWNWSSRVASNPSSSEDGLRKIENNQTHPATDIVTVKNEEEEDDEDEDLLDDSDEELLSDEYDSDESQKSHETAKKNSWFKEFFDSIDSLSNEELNDPERQWHCSACKGGPGAIEWFRGLQPLLTHAKTRRSKRVKLHRKLSKLLEEELRRRGTTVVQAGEMLGKWNGVKEKDFEIVWPPMVIIMNTRDDKDDNDKWTGMGNQELLDYFSEYAAVRARHSYGPQGHRGMSVLIFEASAVGYLEAELLSKHFTDNGRDREAWQRNNMIFYQGGKRQLFGYMATKKDLDVFNQHSQGKSKLKYEIRSHLEMVVNSMKQMNEDNQQLIWYKNKAQKHFKHAKAVEESFVLMGEKYRQSTEETKIVRSKTKDHHVQKEEEIEYLEHLVQERFQSILEARDHSAFDDHQRFRAEVGKYFESLDLEKVEPVERKQLLVKAHDEWVNKMKQRHRAEEAAVEEEFNAALTRLEI</sequence>
<dbReference type="CDD" id="cd12266">
    <property type="entry name" value="RRM_like_XS"/>
    <property type="match status" value="1"/>
</dbReference>
<protein>
    <submittedName>
        <fullName evidence="3">Suppressor-of-gene-silencing 3</fullName>
    </submittedName>
</protein>
<name>A0A0U1XXK9_IPOBA</name>
<feature type="compositionally biased region" description="Low complexity" evidence="1">
    <location>
        <begin position="73"/>
        <end position="82"/>
    </location>
</feature>
<proteinExistence type="evidence at transcript level"/>
<dbReference type="PANTHER" id="PTHR46602:SF1">
    <property type="entry name" value="PROTEIN SUPPRESSOR OF GENE SILENCING 3"/>
    <property type="match status" value="1"/>
</dbReference>
<organism evidence="3">
    <name type="scientific">Ipomoea batatas</name>
    <name type="common">Sweet potato</name>
    <name type="synonym">Convolvulus batatas</name>
    <dbReference type="NCBI Taxonomy" id="4120"/>
    <lineage>
        <taxon>Eukaryota</taxon>
        <taxon>Viridiplantae</taxon>
        <taxon>Streptophyta</taxon>
        <taxon>Embryophyta</taxon>
        <taxon>Tracheophyta</taxon>
        <taxon>Spermatophyta</taxon>
        <taxon>Magnoliopsida</taxon>
        <taxon>eudicotyledons</taxon>
        <taxon>Gunneridae</taxon>
        <taxon>Pentapetalae</taxon>
        <taxon>asterids</taxon>
        <taxon>lamiids</taxon>
        <taxon>Solanales</taxon>
        <taxon>Convolvulaceae</taxon>
        <taxon>Ipomoeeae</taxon>
        <taxon>Ipomoea</taxon>
    </lineage>
</organism>
<feature type="compositionally biased region" description="Polar residues" evidence="1">
    <location>
        <begin position="99"/>
        <end position="113"/>
    </location>
</feature>
<feature type="region of interest" description="Disordered" evidence="1">
    <location>
        <begin position="1"/>
        <end position="149"/>
    </location>
</feature>
<evidence type="ECO:0000313" key="3">
    <source>
        <dbReference type="EMBL" id="AIZ93943.1"/>
    </source>
</evidence>
<evidence type="ECO:0000259" key="2">
    <source>
        <dbReference type="Pfam" id="PF03468"/>
    </source>
</evidence>
<dbReference type="PANTHER" id="PTHR46602">
    <property type="entry name" value="PROTEIN SUPPRESSOR OF GENE SILENCING 3"/>
    <property type="match status" value="1"/>
</dbReference>
<dbReference type="GO" id="GO:0031047">
    <property type="term" value="P:regulatory ncRNA-mediated gene silencing"/>
    <property type="evidence" value="ECO:0007669"/>
    <property type="project" value="InterPro"/>
</dbReference>
<dbReference type="InterPro" id="IPR038588">
    <property type="entry name" value="XS_domain_sf"/>
</dbReference>
<dbReference type="InterPro" id="IPR044287">
    <property type="entry name" value="SGS3"/>
</dbReference>
<dbReference type="EMBL" id="KJ364660">
    <property type="protein sequence ID" value="AIZ93943.1"/>
    <property type="molecule type" value="mRNA"/>
</dbReference>